<keyword evidence="2" id="KW-1185">Reference proteome</keyword>
<dbReference type="Proteomes" id="UP001174934">
    <property type="component" value="Unassembled WGS sequence"/>
</dbReference>
<organism evidence="1 2">
    <name type="scientific">Bombardia bombarda</name>
    <dbReference type="NCBI Taxonomy" id="252184"/>
    <lineage>
        <taxon>Eukaryota</taxon>
        <taxon>Fungi</taxon>
        <taxon>Dikarya</taxon>
        <taxon>Ascomycota</taxon>
        <taxon>Pezizomycotina</taxon>
        <taxon>Sordariomycetes</taxon>
        <taxon>Sordariomycetidae</taxon>
        <taxon>Sordariales</taxon>
        <taxon>Lasiosphaeriaceae</taxon>
        <taxon>Bombardia</taxon>
    </lineage>
</organism>
<accession>A0AA39X0I0</accession>
<evidence type="ECO:0000313" key="1">
    <source>
        <dbReference type="EMBL" id="KAK0625033.1"/>
    </source>
</evidence>
<gene>
    <name evidence="1" type="ORF">B0T17DRAFT_599625</name>
</gene>
<proteinExistence type="predicted"/>
<sequence length="171" mass="18634">MKVFKLGLASDLTMNPPAQGRHEIQPESRCRCREALRGWLLNSWAVVLHVAPYVVKSVGVPWGAGTTSNAGHVEDSPSDAETDVPDSPLFAETLNIEVSHHRLCSGDTTTYGGSIKVPTYLKVLTERDDERTGRRHMAATSLPSAYVMSMNAMCAAAACTHEGYMYQISSH</sequence>
<reference evidence="1" key="1">
    <citation type="submission" date="2023-06" db="EMBL/GenBank/DDBJ databases">
        <title>Genome-scale phylogeny and comparative genomics of the fungal order Sordariales.</title>
        <authorList>
            <consortium name="Lawrence Berkeley National Laboratory"/>
            <person name="Hensen N."/>
            <person name="Bonometti L."/>
            <person name="Westerberg I."/>
            <person name="Brannstrom I.O."/>
            <person name="Guillou S."/>
            <person name="Cros-Aarteil S."/>
            <person name="Calhoun S."/>
            <person name="Haridas S."/>
            <person name="Kuo A."/>
            <person name="Mondo S."/>
            <person name="Pangilinan J."/>
            <person name="Riley R."/>
            <person name="LaButti K."/>
            <person name="Andreopoulos B."/>
            <person name="Lipzen A."/>
            <person name="Chen C."/>
            <person name="Yanf M."/>
            <person name="Daum C."/>
            <person name="Ng V."/>
            <person name="Clum A."/>
            <person name="Steindorff A."/>
            <person name="Ohm R."/>
            <person name="Martin F."/>
            <person name="Silar P."/>
            <person name="Natvig D."/>
            <person name="Lalanne C."/>
            <person name="Gautier V."/>
            <person name="Ament-velasquez S.L."/>
            <person name="Kruys A."/>
            <person name="Hutchinson M.I."/>
            <person name="Powell A.J."/>
            <person name="Barry K."/>
            <person name="Miller A.N."/>
            <person name="Grigoriev I.V."/>
            <person name="Debuchy R."/>
            <person name="Gladieux P."/>
            <person name="Thoren M.H."/>
            <person name="Johannesson H."/>
        </authorList>
    </citation>
    <scope>NUCLEOTIDE SEQUENCE</scope>
    <source>
        <strain evidence="1">SMH3391-2</strain>
    </source>
</reference>
<name>A0AA39X0I0_9PEZI</name>
<comment type="caution">
    <text evidence="1">The sequence shown here is derived from an EMBL/GenBank/DDBJ whole genome shotgun (WGS) entry which is preliminary data.</text>
</comment>
<protein>
    <submittedName>
        <fullName evidence="1">Uncharacterized protein</fullName>
    </submittedName>
</protein>
<dbReference type="AlphaFoldDB" id="A0AA39X0I0"/>
<evidence type="ECO:0000313" key="2">
    <source>
        <dbReference type="Proteomes" id="UP001174934"/>
    </source>
</evidence>
<dbReference type="EMBL" id="JAULSR010000003">
    <property type="protein sequence ID" value="KAK0625033.1"/>
    <property type="molecule type" value="Genomic_DNA"/>
</dbReference>